<dbReference type="InterPro" id="IPR000734">
    <property type="entry name" value="TAG_lipase"/>
</dbReference>
<evidence type="ECO:0000313" key="6">
    <source>
        <dbReference type="EMBL" id="CAF4388871.1"/>
    </source>
</evidence>
<dbReference type="PANTHER" id="PTHR11610">
    <property type="entry name" value="LIPASE"/>
    <property type="match status" value="1"/>
</dbReference>
<evidence type="ECO:0000256" key="2">
    <source>
        <dbReference type="ARBA" id="ARBA00010701"/>
    </source>
</evidence>
<organism evidence="6 7">
    <name type="scientific">Adineta steineri</name>
    <dbReference type="NCBI Taxonomy" id="433720"/>
    <lineage>
        <taxon>Eukaryota</taxon>
        <taxon>Metazoa</taxon>
        <taxon>Spiralia</taxon>
        <taxon>Gnathifera</taxon>
        <taxon>Rotifera</taxon>
        <taxon>Eurotatoria</taxon>
        <taxon>Bdelloidea</taxon>
        <taxon>Adinetida</taxon>
        <taxon>Adinetidae</taxon>
        <taxon>Adineta</taxon>
    </lineage>
</organism>
<sequence>MNVITVDWSGGNQFPYGQAAANTVIVAAVVRQLLQAMISTGAQPQQMHLIGHSLGAHISSYVGRDLPNLGRISGLGIIYIRN</sequence>
<reference evidence="6" key="1">
    <citation type="submission" date="2021-02" db="EMBL/GenBank/DDBJ databases">
        <authorList>
            <person name="Nowell W R."/>
        </authorList>
    </citation>
    <scope>NUCLEOTIDE SEQUENCE</scope>
</reference>
<feature type="domain" description="Lipase" evidence="5">
    <location>
        <begin position="2"/>
        <end position="75"/>
    </location>
</feature>
<comment type="caution">
    <text evidence="6">The sequence shown here is derived from an EMBL/GenBank/DDBJ whole genome shotgun (WGS) entry which is preliminary data.</text>
</comment>
<dbReference type="GO" id="GO:0016298">
    <property type="term" value="F:lipase activity"/>
    <property type="evidence" value="ECO:0007669"/>
    <property type="project" value="InterPro"/>
</dbReference>
<evidence type="ECO:0000256" key="3">
    <source>
        <dbReference type="ARBA" id="ARBA00022525"/>
    </source>
</evidence>
<name>A0A820NJX9_9BILA</name>
<gene>
    <name evidence="6" type="ORF">OXD698_LOCUS50785</name>
</gene>
<dbReference type="InterPro" id="IPR029058">
    <property type="entry name" value="AB_hydrolase_fold"/>
</dbReference>
<evidence type="ECO:0000256" key="4">
    <source>
        <dbReference type="RuleBase" id="RU004262"/>
    </source>
</evidence>
<accession>A0A820NJX9</accession>
<dbReference type="GO" id="GO:0005615">
    <property type="term" value="C:extracellular space"/>
    <property type="evidence" value="ECO:0007669"/>
    <property type="project" value="TreeGrafter"/>
</dbReference>
<dbReference type="Proteomes" id="UP000663844">
    <property type="component" value="Unassembled WGS sequence"/>
</dbReference>
<protein>
    <recommendedName>
        <fullName evidence="5">Lipase domain-containing protein</fullName>
    </recommendedName>
</protein>
<comment type="subcellular location">
    <subcellularLocation>
        <location evidence="1">Secreted</location>
    </subcellularLocation>
</comment>
<dbReference type="AlphaFoldDB" id="A0A820NJX9"/>
<keyword evidence="3" id="KW-0964">Secreted</keyword>
<dbReference type="PRINTS" id="PR00821">
    <property type="entry name" value="TAGLIPASE"/>
</dbReference>
<evidence type="ECO:0000259" key="5">
    <source>
        <dbReference type="Pfam" id="PF00151"/>
    </source>
</evidence>
<proteinExistence type="inferred from homology"/>
<dbReference type="EMBL" id="CAJOAZ010024940">
    <property type="protein sequence ID" value="CAF4388871.1"/>
    <property type="molecule type" value="Genomic_DNA"/>
</dbReference>
<dbReference type="Gene3D" id="3.40.50.1820">
    <property type="entry name" value="alpha/beta hydrolase"/>
    <property type="match status" value="1"/>
</dbReference>
<dbReference type="Pfam" id="PF00151">
    <property type="entry name" value="Lipase"/>
    <property type="match status" value="1"/>
</dbReference>
<dbReference type="InterPro" id="IPR013818">
    <property type="entry name" value="Lipase"/>
</dbReference>
<dbReference type="GO" id="GO:0016042">
    <property type="term" value="P:lipid catabolic process"/>
    <property type="evidence" value="ECO:0007669"/>
    <property type="project" value="TreeGrafter"/>
</dbReference>
<evidence type="ECO:0000256" key="1">
    <source>
        <dbReference type="ARBA" id="ARBA00004613"/>
    </source>
</evidence>
<dbReference type="SUPFAM" id="SSF53474">
    <property type="entry name" value="alpha/beta-Hydrolases"/>
    <property type="match status" value="1"/>
</dbReference>
<comment type="similarity">
    <text evidence="2 4">Belongs to the AB hydrolase superfamily. Lipase family.</text>
</comment>
<evidence type="ECO:0000313" key="7">
    <source>
        <dbReference type="Proteomes" id="UP000663844"/>
    </source>
</evidence>